<accession>A0A1I7HXM1</accession>
<dbReference type="GO" id="GO:0016740">
    <property type="term" value="F:transferase activity"/>
    <property type="evidence" value="ECO:0007669"/>
    <property type="project" value="UniProtKB-KW"/>
</dbReference>
<dbReference type="InterPro" id="IPR039498">
    <property type="entry name" value="NTP_transf_5"/>
</dbReference>
<dbReference type="EMBL" id="FPBL01000006">
    <property type="protein sequence ID" value="SFU65236.1"/>
    <property type="molecule type" value="Genomic_DNA"/>
</dbReference>
<keyword evidence="1" id="KW-0808">Transferase</keyword>
<dbReference type="Pfam" id="PF14907">
    <property type="entry name" value="NTP_transf_5"/>
    <property type="match status" value="1"/>
</dbReference>
<gene>
    <name evidence="1" type="ORF">SAMN05216339_10667</name>
</gene>
<evidence type="ECO:0000313" key="2">
    <source>
        <dbReference type="Proteomes" id="UP000183926"/>
    </source>
</evidence>
<dbReference type="AlphaFoldDB" id="A0A1I7HXM1"/>
<name>A0A1I7HXM1_9PROT</name>
<sequence>MAEFKVDVRLDHHQLLLEAIIRPATLVNYSHLQWELLLRVARRARLLGYLAARLEKNGSLDKIPQRAANLLRSSLIQAKKQQQSVNWELNRVLWALDGREIRIIVLKGMAYQLQDFPNAAGRIFADLDLLVSKEALGQIESMLSKKGWQRHVLTDYDERYYREWSHEIPALVHPERGVEVDVHHTLSSPLGNLKIDPLPFREAAIKVKDKGVYVLSPEDMLLHCAVNLFQNNELADDLRHLLDFHEILQFFSQQQLSFREKLIDRANRLGLGRPLFYSLYFSRLLLHSSAPEQLEKQLNHQPGWLTLRIMHDCVPLALLPQHPDQPSKWVELARLLLYLRSHWLRMPLYRLLPHLAYKFYLSVFPGKSARAKQNG</sequence>
<evidence type="ECO:0000313" key="1">
    <source>
        <dbReference type="EMBL" id="SFU65236.1"/>
    </source>
</evidence>
<organism evidence="1 2">
    <name type="scientific">Nitrosomonas eutropha</name>
    <dbReference type="NCBI Taxonomy" id="916"/>
    <lineage>
        <taxon>Bacteria</taxon>
        <taxon>Pseudomonadati</taxon>
        <taxon>Pseudomonadota</taxon>
        <taxon>Betaproteobacteria</taxon>
        <taxon>Nitrosomonadales</taxon>
        <taxon>Nitrosomonadaceae</taxon>
        <taxon>Nitrosomonas</taxon>
    </lineage>
</organism>
<protein>
    <submittedName>
        <fullName evidence="1">Uncharacterized nucleotidyltransferase</fullName>
    </submittedName>
</protein>
<dbReference type="RefSeq" id="WP_074928595.1">
    <property type="nucleotide sequence ID" value="NZ_FPBL01000006.1"/>
</dbReference>
<proteinExistence type="predicted"/>
<dbReference type="Proteomes" id="UP000183926">
    <property type="component" value="Unassembled WGS sequence"/>
</dbReference>
<reference evidence="1 2" key="1">
    <citation type="submission" date="2016-10" db="EMBL/GenBank/DDBJ databases">
        <authorList>
            <person name="de Groot N.N."/>
        </authorList>
    </citation>
    <scope>NUCLEOTIDE SEQUENCE [LARGE SCALE GENOMIC DNA]</scope>
    <source>
        <strain evidence="1 2">Nm24</strain>
    </source>
</reference>
<dbReference type="OrthoDB" id="5497963at2"/>